<dbReference type="Proteomes" id="UP000075882">
    <property type="component" value="Unassembled WGS sequence"/>
</dbReference>
<proteinExistence type="predicted"/>
<reference evidence="1" key="1">
    <citation type="submission" date="2022-08" db="UniProtKB">
        <authorList>
            <consortium name="EnsemblMetazoa"/>
        </authorList>
    </citation>
    <scope>IDENTIFICATION</scope>
</reference>
<sequence length="196" mass="20853">MAAAAAGCVSSERSRDAEILFCTLLRVILKPPLFDSLRASSVPTIAAQLCSTVSGALAPPMSVCTQPGCIATAMILWPFRSRLIDLVAAFRADFEPYRPPSRFASIEPSIELMLTMQARCGPTGAAGFASDAFFSSGTNAFVIMIGATVFTTNVSTRSSCLVKFSRVDFGEMPALLNRTFRPAPCSTASTSFANWS</sequence>
<dbReference type="AlphaFoldDB" id="A0A8W7PU20"/>
<name>A0A8W7PU20_ANOCL</name>
<accession>A0A8W7PU20</accession>
<organism evidence="1">
    <name type="scientific">Anopheles coluzzii</name>
    <name type="common">African malaria mosquito</name>
    <dbReference type="NCBI Taxonomy" id="1518534"/>
    <lineage>
        <taxon>Eukaryota</taxon>
        <taxon>Metazoa</taxon>
        <taxon>Ecdysozoa</taxon>
        <taxon>Arthropoda</taxon>
        <taxon>Hexapoda</taxon>
        <taxon>Insecta</taxon>
        <taxon>Pterygota</taxon>
        <taxon>Neoptera</taxon>
        <taxon>Endopterygota</taxon>
        <taxon>Diptera</taxon>
        <taxon>Nematocera</taxon>
        <taxon>Culicoidea</taxon>
        <taxon>Culicidae</taxon>
        <taxon>Anophelinae</taxon>
        <taxon>Anopheles</taxon>
    </lineage>
</organism>
<evidence type="ECO:0000313" key="1">
    <source>
        <dbReference type="EnsemblMetazoa" id="ACOM037830-PA.1"/>
    </source>
</evidence>
<protein>
    <submittedName>
        <fullName evidence="1">Uncharacterized protein</fullName>
    </submittedName>
</protein>
<dbReference type="EnsemblMetazoa" id="ACOM037830-RA">
    <property type="protein sequence ID" value="ACOM037830-PA.1"/>
    <property type="gene ID" value="ACOM037830"/>
</dbReference>